<dbReference type="OrthoDB" id="9809379at2"/>
<keyword evidence="4" id="KW-1185">Reference proteome</keyword>
<keyword evidence="1" id="KW-0547">Nucleotide-binding</keyword>
<evidence type="ECO:0000313" key="3">
    <source>
        <dbReference type="EMBL" id="PTR13003.1"/>
    </source>
</evidence>
<dbReference type="InterPro" id="IPR003959">
    <property type="entry name" value="ATPase_AAA_core"/>
</dbReference>
<keyword evidence="1" id="KW-0067">ATP-binding</keyword>
<organism evidence="3 4">
    <name type="scientific">Cereibacter azotoformans</name>
    <dbReference type="NCBI Taxonomy" id="43057"/>
    <lineage>
        <taxon>Bacteria</taxon>
        <taxon>Pseudomonadati</taxon>
        <taxon>Pseudomonadota</taxon>
        <taxon>Alphaproteobacteria</taxon>
        <taxon>Rhodobacterales</taxon>
        <taxon>Paracoccaceae</taxon>
        <taxon>Cereibacter</taxon>
    </lineage>
</organism>
<accession>A0A2T5JT98</accession>
<dbReference type="InterPro" id="IPR037219">
    <property type="entry name" value="Peptidase_M41-like"/>
</dbReference>
<feature type="domain" description="AAA+ ATPase" evidence="2">
    <location>
        <begin position="287"/>
        <end position="425"/>
    </location>
</feature>
<evidence type="ECO:0000259" key="2">
    <source>
        <dbReference type="SMART" id="SM00382"/>
    </source>
</evidence>
<comment type="caution">
    <text evidence="3">The sequence shown here is derived from an EMBL/GenBank/DDBJ whole genome shotgun (WGS) entry which is preliminary data.</text>
</comment>
<evidence type="ECO:0000313" key="4">
    <source>
        <dbReference type="Proteomes" id="UP000244060"/>
    </source>
</evidence>
<dbReference type="InterPro" id="IPR000642">
    <property type="entry name" value="Peptidase_M41"/>
</dbReference>
<proteinExistence type="inferred from homology"/>
<sequence length="705" mass="75123">MSAIPRPLVLKATVTGFLIAGLLDLMRQGMAEAEDENARREAAERLRRPGRHEALELLMVAALARVLPKGRDLARLFDPGAITLVRPPLPGCDDAIGKAFSGRLLRHLRDRAEVDEEDAADPMTRIVSFRSDQSPRDRASEIRLHRDKVRDAVGIGRPVFLVSAERDLRWGDLAALFGPEVRLPRLSAGLLLEVLSRTHPEDFDAEALRLPEAEALARLAPIAIRTAFMAPTAEAVAERLAGMTKPGAASALTLADVRGQPEPVRILTRMVADLGRWRGGGLAWSEVSASALFFGPPGTGKSMAAEATAGSAGVPFIATSYSACQKMGHQGDMLAELHARVDEAIARAPSVFFIDELDSFLARSDDGNSARYQRGVVNGLLEELSRLSRAEGVLVLGATNHPADVDPAVIRSGRFDLKLAMALPDAAGLEDLLTTGLARLDPRPRIEAGAIAALARRLLGCSGADVAALLRDAASRARAAGRLLTASDLAAAAERLAPPLDAEIDRRVALHEVGHLLVAHLLDRPAPRLVRLTARGGFVAGTMATLQTLDTAEAELATLMGGRAAEVLVYGAPSSGAGEGRDSDLASATRLALKLEVSWRLTDGDGGLSWRDAERGDLLGADPGLRARIEARLCAAHATALDLLGRHLPHLHRIATVLLRERDLDAARVTTLLAEVHKGPPEREETSQVIPFPLLPQEPTPDGAA</sequence>
<dbReference type="GO" id="GO:0004176">
    <property type="term" value="F:ATP-dependent peptidase activity"/>
    <property type="evidence" value="ECO:0007669"/>
    <property type="project" value="InterPro"/>
</dbReference>
<dbReference type="RefSeq" id="WP_108222378.1">
    <property type="nucleotide sequence ID" value="NZ_CP090022.1"/>
</dbReference>
<dbReference type="Pfam" id="PF00004">
    <property type="entry name" value="AAA"/>
    <property type="match status" value="1"/>
</dbReference>
<dbReference type="PROSITE" id="PS00674">
    <property type="entry name" value="AAA"/>
    <property type="match status" value="1"/>
</dbReference>
<dbReference type="Gene3D" id="3.40.50.300">
    <property type="entry name" value="P-loop containing nucleotide triphosphate hydrolases"/>
    <property type="match status" value="1"/>
</dbReference>
<dbReference type="InterPro" id="IPR027417">
    <property type="entry name" value="P-loop_NTPase"/>
</dbReference>
<dbReference type="EMBL" id="QAOT01000023">
    <property type="protein sequence ID" value="PTR13003.1"/>
    <property type="molecule type" value="Genomic_DNA"/>
</dbReference>
<dbReference type="GO" id="GO:0005524">
    <property type="term" value="F:ATP binding"/>
    <property type="evidence" value="ECO:0007669"/>
    <property type="project" value="UniProtKB-KW"/>
</dbReference>
<gene>
    <name evidence="3" type="ORF">C8J28_12360</name>
</gene>
<reference evidence="3 4" key="1">
    <citation type="submission" date="2018-04" db="EMBL/GenBank/DDBJ databases">
        <title>Genomic Encyclopedia of Type Strains, Phase III (KMG-III): the genomes of soil and plant-associated and newly described type strains.</title>
        <authorList>
            <person name="Whitman W."/>
        </authorList>
    </citation>
    <scope>NUCLEOTIDE SEQUENCE [LARGE SCALE GENOMIC DNA]</scope>
    <source>
        <strain evidence="3 4">KA25</strain>
    </source>
</reference>
<dbReference type="SUPFAM" id="SSF52540">
    <property type="entry name" value="P-loop containing nucleoside triphosphate hydrolases"/>
    <property type="match status" value="1"/>
</dbReference>
<dbReference type="PANTHER" id="PTHR23076:SF97">
    <property type="entry name" value="ATP-DEPENDENT ZINC METALLOPROTEASE YME1L1"/>
    <property type="match status" value="1"/>
</dbReference>
<dbReference type="PANTHER" id="PTHR23076">
    <property type="entry name" value="METALLOPROTEASE M41 FTSH"/>
    <property type="match status" value="1"/>
</dbReference>
<protein>
    <submittedName>
        <fullName evidence="3">Peptidase M41-like protein</fullName>
    </submittedName>
</protein>
<dbReference type="SUPFAM" id="SSF140990">
    <property type="entry name" value="FtsH protease domain-like"/>
    <property type="match status" value="1"/>
</dbReference>
<dbReference type="CDD" id="cd19481">
    <property type="entry name" value="RecA-like_protease"/>
    <property type="match status" value="1"/>
</dbReference>
<evidence type="ECO:0000256" key="1">
    <source>
        <dbReference type="RuleBase" id="RU003651"/>
    </source>
</evidence>
<dbReference type="Gene3D" id="1.10.8.60">
    <property type="match status" value="1"/>
</dbReference>
<dbReference type="GO" id="GO:0006508">
    <property type="term" value="P:proteolysis"/>
    <property type="evidence" value="ECO:0007669"/>
    <property type="project" value="InterPro"/>
</dbReference>
<dbReference type="InterPro" id="IPR003593">
    <property type="entry name" value="AAA+_ATPase"/>
</dbReference>
<name>A0A2T5JT98_9RHOB</name>
<dbReference type="Gene3D" id="1.20.58.760">
    <property type="entry name" value="Peptidase M41"/>
    <property type="match status" value="1"/>
</dbReference>
<dbReference type="GO" id="GO:0004222">
    <property type="term" value="F:metalloendopeptidase activity"/>
    <property type="evidence" value="ECO:0007669"/>
    <property type="project" value="InterPro"/>
</dbReference>
<dbReference type="Pfam" id="PF01434">
    <property type="entry name" value="Peptidase_M41"/>
    <property type="match status" value="1"/>
</dbReference>
<dbReference type="AlphaFoldDB" id="A0A2T5JT98"/>
<comment type="similarity">
    <text evidence="1">Belongs to the AAA ATPase family.</text>
</comment>
<dbReference type="Proteomes" id="UP000244060">
    <property type="component" value="Unassembled WGS sequence"/>
</dbReference>
<dbReference type="SMART" id="SM00382">
    <property type="entry name" value="AAA"/>
    <property type="match status" value="1"/>
</dbReference>
<dbReference type="GO" id="GO:0016887">
    <property type="term" value="F:ATP hydrolysis activity"/>
    <property type="evidence" value="ECO:0007669"/>
    <property type="project" value="InterPro"/>
</dbReference>
<dbReference type="InterPro" id="IPR003960">
    <property type="entry name" value="ATPase_AAA_CS"/>
</dbReference>